<dbReference type="EMBL" id="MU003781">
    <property type="protein sequence ID" value="KAF2722705.1"/>
    <property type="molecule type" value="Genomic_DNA"/>
</dbReference>
<dbReference type="Proteomes" id="UP000799441">
    <property type="component" value="Unassembled WGS sequence"/>
</dbReference>
<accession>A0A9P4QAP8</accession>
<sequence>MQCSRLTAKLSLPIFNPDLLHHTLVHSRNENNAGRYSVCCIAATTIAVRAWQTRSLTHSLTHSPQLYFLSLSVALSLSRGRIRVCKPPASSTRPDLSVSLPYHGGRRCQSVSPVLAITQASPIDAARVPERLVPALGWCTIFLEHRESRRDRNPCTSHTSHTSHITHPTLRVRLAAHMHPALPCAVRYVPLVLIWSLVSLSEAFSIFTMMLPGTECNATMGRSLYSR</sequence>
<reference evidence="1" key="1">
    <citation type="journal article" date="2020" name="Stud. Mycol.">
        <title>101 Dothideomycetes genomes: a test case for predicting lifestyles and emergence of pathogens.</title>
        <authorList>
            <person name="Haridas S."/>
            <person name="Albert R."/>
            <person name="Binder M."/>
            <person name="Bloem J."/>
            <person name="Labutti K."/>
            <person name="Salamov A."/>
            <person name="Andreopoulos B."/>
            <person name="Baker S."/>
            <person name="Barry K."/>
            <person name="Bills G."/>
            <person name="Bluhm B."/>
            <person name="Cannon C."/>
            <person name="Castanera R."/>
            <person name="Culley D."/>
            <person name="Daum C."/>
            <person name="Ezra D."/>
            <person name="Gonzalez J."/>
            <person name="Henrissat B."/>
            <person name="Kuo A."/>
            <person name="Liang C."/>
            <person name="Lipzen A."/>
            <person name="Lutzoni F."/>
            <person name="Magnuson J."/>
            <person name="Mondo S."/>
            <person name="Nolan M."/>
            <person name="Ohm R."/>
            <person name="Pangilinan J."/>
            <person name="Park H.-J."/>
            <person name="Ramirez L."/>
            <person name="Alfaro M."/>
            <person name="Sun H."/>
            <person name="Tritt A."/>
            <person name="Yoshinaga Y."/>
            <person name="Zwiers L.-H."/>
            <person name="Turgeon B."/>
            <person name="Goodwin S."/>
            <person name="Spatafora J."/>
            <person name="Crous P."/>
            <person name="Grigoriev I."/>
        </authorList>
    </citation>
    <scope>NUCLEOTIDE SEQUENCE</scope>
    <source>
        <strain evidence="1">CBS 116435</strain>
    </source>
</reference>
<protein>
    <submittedName>
        <fullName evidence="1">Uncharacterized protein</fullName>
    </submittedName>
</protein>
<organism evidence="1 2">
    <name type="scientific">Polychaeton citri CBS 116435</name>
    <dbReference type="NCBI Taxonomy" id="1314669"/>
    <lineage>
        <taxon>Eukaryota</taxon>
        <taxon>Fungi</taxon>
        <taxon>Dikarya</taxon>
        <taxon>Ascomycota</taxon>
        <taxon>Pezizomycotina</taxon>
        <taxon>Dothideomycetes</taxon>
        <taxon>Dothideomycetidae</taxon>
        <taxon>Capnodiales</taxon>
        <taxon>Capnodiaceae</taxon>
        <taxon>Polychaeton</taxon>
    </lineage>
</organism>
<keyword evidence="2" id="KW-1185">Reference proteome</keyword>
<evidence type="ECO:0000313" key="1">
    <source>
        <dbReference type="EMBL" id="KAF2722705.1"/>
    </source>
</evidence>
<proteinExistence type="predicted"/>
<gene>
    <name evidence="1" type="ORF">K431DRAFT_43811</name>
</gene>
<evidence type="ECO:0000313" key="2">
    <source>
        <dbReference type="Proteomes" id="UP000799441"/>
    </source>
</evidence>
<comment type="caution">
    <text evidence="1">The sequence shown here is derived from an EMBL/GenBank/DDBJ whole genome shotgun (WGS) entry which is preliminary data.</text>
</comment>
<name>A0A9P4QAP8_9PEZI</name>
<dbReference type="AlphaFoldDB" id="A0A9P4QAP8"/>